<comment type="similarity">
    <text evidence="11 12">Belongs to the ribose-phosphate pyrophosphokinase family. Class I subfamily.</text>
</comment>
<feature type="binding site" evidence="12">
    <location>
        <position position="174"/>
    </location>
    <ligand>
        <name>Mg(2+)</name>
        <dbReference type="ChEBI" id="CHEBI:18420"/>
    </ligand>
</feature>
<evidence type="ECO:0000256" key="11">
    <source>
        <dbReference type="ARBA" id="ARBA00061444"/>
    </source>
</evidence>
<dbReference type="GO" id="GO:0005737">
    <property type="term" value="C:cytoplasm"/>
    <property type="evidence" value="ECO:0007669"/>
    <property type="project" value="UniProtKB-SubCell"/>
</dbReference>
<keyword evidence="7 12" id="KW-0067">ATP-binding</keyword>
<dbReference type="SUPFAM" id="SSF53271">
    <property type="entry name" value="PRTase-like"/>
    <property type="match status" value="1"/>
</dbReference>
<feature type="binding site" evidence="12">
    <location>
        <position position="223"/>
    </location>
    <ligand>
        <name>D-ribose 5-phosphate</name>
        <dbReference type="ChEBI" id="CHEBI:78346"/>
    </ligand>
</feature>
<keyword evidence="12" id="KW-0963">Cytoplasm</keyword>
<dbReference type="GO" id="GO:0006015">
    <property type="term" value="P:5-phosphoribose 1-diphosphate biosynthetic process"/>
    <property type="evidence" value="ECO:0007669"/>
    <property type="project" value="UniProtKB-UniRule"/>
</dbReference>
<gene>
    <name evidence="12" type="primary">prs</name>
    <name evidence="14" type="ORF">HMI49_13125</name>
</gene>
<dbReference type="GO" id="GO:0016301">
    <property type="term" value="F:kinase activity"/>
    <property type="evidence" value="ECO:0007669"/>
    <property type="project" value="UniProtKB-KW"/>
</dbReference>
<evidence type="ECO:0000256" key="6">
    <source>
        <dbReference type="ARBA" id="ARBA00022777"/>
    </source>
</evidence>
<evidence type="ECO:0000256" key="9">
    <source>
        <dbReference type="ARBA" id="ARBA00049535"/>
    </source>
</evidence>
<keyword evidence="8 12" id="KW-0460">Magnesium</keyword>
<dbReference type="SMART" id="SM01400">
    <property type="entry name" value="Pribosyltran_N"/>
    <property type="match status" value="1"/>
</dbReference>
<dbReference type="GO" id="GO:0006164">
    <property type="term" value="P:purine nucleotide biosynthetic process"/>
    <property type="evidence" value="ECO:0007669"/>
    <property type="project" value="TreeGrafter"/>
</dbReference>
<proteinExistence type="inferred from homology"/>
<dbReference type="HAMAP" id="MF_00583_B">
    <property type="entry name" value="RibP_PPkinase_B"/>
    <property type="match status" value="1"/>
</dbReference>
<dbReference type="Pfam" id="PF13793">
    <property type="entry name" value="Pribosyltran_N"/>
    <property type="match status" value="1"/>
</dbReference>
<dbReference type="NCBIfam" id="NF002320">
    <property type="entry name" value="PRK01259.1"/>
    <property type="match status" value="1"/>
</dbReference>
<dbReference type="InterPro" id="IPR005946">
    <property type="entry name" value="Rib-P_diPkinase"/>
</dbReference>
<dbReference type="GO" id="GO:0002189">
    <property type="term" value="C:ribose phosphate diphosphokinase complex"/>
    <property type="evidence" value="ECO:0007669"/>
    <property type="project" value="TreeGrafter"/>
</dbReference>
<dbReference type="Pfam" id="PF14572">
    <property type="entry name" value="Pribosyl_synth"/>
    <property type="match status" value="1"/>
</dbReference>
<feature type="binding site" evidence="12">
    <location>
        <begin position="40"/>
        <end position="42"/>
    </location>
    <ligand>
        <name>ATP</name>
        <dbReference type="ChEBI" id="CHEBI:30616"/>
    </ligand>
</feature>
<feature type="binding site" evidence="12">
    <location>
        <begin position="227"/>
        <end position="231"/>
    </location>
    <ligand>
        <name>D-ribose 5-phosphate</name>
        <dbReference type="ChEBI" id="CHEBI:78346"/>
    </ligand>
</feature>
<evidence type="ECO:0000259" key="13">
    <source>
        <dbReference type="Pfam" id="PF13793"/>
    </source>
</evidence>
<dbReference type="InterPro" id="IPR029099">
    <property type="entry name" value="Pribosyltran_N"/>
</dbReference>
<dbReference type="FunFam" id="3.40.50.2020:FF:000001">
    <property type="entry name" value="Ribose-phosphate pyrophosphokinase"/>
    <property type="match status" value="1"/>
</dbReference>
<keyword evidence="15" id="KW-1185">Reference proteome</keyword>
<dbReference type="AlphaFoldDB" id="A0A7Y4KIA1"/>
<evidence type="ECO:0000256" key="4">
    <source>
        <dbReference type="ARBA" id="ARBA00022727"/>
    </source>
</evidence>
<dbReference type="InterPro" id="IPR000836">
    <property type="entry name" value="PRTase_dom"/>
</dbReference>
<keyword evidence="2 12" id="KW-0808">Transferase</keyword>
<dbReference type="InterPro" id="IPR029057">
    <property type="entry name" value="PRTase-like"/>
</dbReference>
<evidence type="ECO:0000313" key="14">
    <source>
        <dbReference type="EMBL" id="NOK34137.1"/>
    </source>
</evidence>
<dbReference type="Gene3D" id="3.40.50.2020">
    <property type="match status" value="2"/>
</dbReference>
<organism evidence="14 15">
    <name type="scientific">Corallococcus exercitus</name>
    <dbReference type="NCBI Taxonomy" id="2316736"/>
    <lineage>
        <taxon>Bacteria</taxon>
        <taxon>Pseudomonadati</taxon>
        <taxon>Myxococcota</taxon>
        <taxon>Myxococcia</taxon>
        <taxon>Myxococcales</taxon>
        <taxon>Cystobacterineae</taxon>
        <taxon>Myxococcaceae</taxon>
        <taxon>Corallococcus</taxon>
    </lineage>
</organism>
<dbReference type="EMBL" id="JABFJV010000060">
    <property type="protein sequence ID" value="NOK34137.1"/>
    <property type="molecule type" value="Genomic_DNA"/>
</dbReference>
<comment type="function">
    <text evidence="10 12">Involved in the biosynthesis of the central metabolite phospho-alpha-D-ribosyl-1-pyrophosphate (PRPP) via the transfer of pyrophosphoryl group from ATP to 1-hydroxyl of ribose-5-phosphate (Rib-5-P).</text>
</comment>
<sequence length="317" mass="34441">MQPSRDFKVFAGNSNPALAQRICEYLQRPLGQATVDTFSDGEIHVEIGENVRGQDVFIVQSTCPPTNHHLMELLIMCDALKRASAGSITAVMPYYGYARQDRKVAARTPITAKLVADMLEVAGVNRVVSMDMHAGQIQGFFNMPSDHLYGSPVFLEDIRKRFPESSELVIVSPDAGGVERARAYSKRLNTGLAIIDKRRPRPNASEVMNLIGDVKGKDAILVDDMVDTAGTLAQAAAALKDKGARRVVAYAVHPILSGPAIQRITDSVLEEVVFTDTVPLAANARACPKIRALQTDALFGEAIARIHRADSLSSLFV</sequence>
<evidence type="ECO:0000256" key="5">
    <source>
        <dbReference type="ARBA" id="ARBA00022741"/>
    </source>
</evidence>
<evidence type="ECO:0000256" key="10">
    <source>
        <dbReference type="ARBA" id="ARBA00054914"/>
    </source>
</evidence>
<evidence type="ECO:0000256" key="2">
    <source>
        <dbReference type="ARBA" id="ARBA00022679"/>
    </source>
</evidence>
<evidence type="ECO:0000256" key="8">
    <source>
        <dbReference type="ARBA" id="ARBA00022842"/>
    </source>
</evidence>
<comment type="subcellular location">
    <subcellularLocation>
        <location evidence="12">Cytoplasm</location>
    </subcellularLocation>
</comment>
<evidence type="ECO:0000313" key="15">
    <source>
        <dbReference type="Proteomes" id="UP000563426"/>
    </source>
</evidence>
<dbReference type="CDD" id="cd06223">
    <property type="entry name" value="PRTases_typeI"/>
    <property type="match status" value="1"/>
</dbReference>
<dbReference type="NCBIfam" id="TIGR01251">
    <property type="entry name" value="ribP_PPkin"/>
    <property type="match status" value="1"/>
</dbReference>
<evidence type="ECO:0000256" key="7">
    <source>
        <dbReference type="ARBA" id="ARBA00022840"/>
    </source>
</evidence>
<comment type="caution">
    <text evidence="14">The sequence shown here is derived from an EMBL/GenBank/DDBJ whole genome shotgun (WGS) entry which is preliminary data.</text>
</comment>
<dbReference type="EC" id="2.7.6.1" evidence="12"/>
<keyword evidence="3 12" id="KW-0479">Metal-binding</keyword>
<keyword evidence="6 12" id="KW-0418">Kinase</keyword>
<comment type="pathway">
    <text evidence="1 12">Metabolic intermediate biosynthesis; 5-phospho-alpha-D-ribose 1-diphosphate biosynthesis; 5-phospho-alpha-D-ribose 1-diphosphate from D-ribose 5-phosphate (route I): step 1/1.</text>
</comment>
<dbReference type="PANTHER" id="PTHR10210:SF41">
    <property type="entry name" value="RIBOSE-PHOSPHATE PYROPHOSPHOKINASE 1, CHLOROPLASTIC"/>
    <property type="match status" value="1"/>
</dbReference>
<keyword evidence="5 12" id="KW-0547">Nucleotide-binding</keyword>
<feature type="binding site" evidence="12">
    <location>
        <position position="199"/>
    </location>
    <ligand>
        <name>D-ribose 5-phosphate</name>
        <dbReference type="ChEBI" id="CHEBI:78346"/>
    </ligand>
</feature>
<dbReference type="Proteomes" id="UP000563426">
    <property type="component" value="Unassembled WGS sequence"/>
</dbReference>
<dbReference type="InterPro" id="IPR037515">
    <property type="entry name" value="Rib-P_diPkinase_bac"/>
</dbReference>
<evidence type="ECO:0000256" key="3">
    <source>
        <dbReference type="ARBA" id="ARBA00022723"/>
    </source>
</evidence>
<feature type="domain" description="Ribose-phosphate pyrophosphokinase N-terminal" evidence="13">
    <location>
        <begin position="8"/>
        <end position="123"/>
    </location>
</feature>
<dbReference type="GO" id="GO:0005524">
    <property type="term" value="F:ATP binding"/>
    <property type="evidence" value="ECO:0007669"/>
    <property type="project" value="UniProtKB-KW"/>
</dbReference>
<dbReference type="RefSeq" id="WP_171435057.1">
    <property type="nucleotide sequence ID" value="NZ_JABFJV010000060.1"/>
</dbReference>
<dbReference type="GO" id="GO:0000287">
    <property type="term" value="F:magnesium ion binding"/>
    <property type="evidence" value="ECO:0007669"/>
    <property type="project" value="UniProtKB-UniRule"/>
</dbReference>
<keyword evidence="4 12" id="KW-0545">Nucleotide biosynthesis</keyword>
<protein>
    <recommendedName>
        <fullName evidence="12">Ribose-phosphate pyrophosphokinase</fullName>
        <shortName evidence="12">RPPK</shortName>
        <ecNumber evidence="12">2.7.6.1</ecNumber>
    </recommendedName>
    <alternativeName>
        <fullName evidence="12">5-phospho-D-ribosyl alpha-1-diphosphate synthase</fullName>
    </alternativeName>
    <alternativeName>
        <fullName evidence="12">Phosphoribosyl diphosphate synthase</fullName>
    </alternativeName>
    <alternativeName>
        <fullName evidence="12">Phosphoribosyl pyrophosphate synthase</fullName>
        <shortName evidence="12">P-Rib-PP synthase</shortName>
        <shortName evidence="12">PRPP synthase</shortName>
        <shortName evidence="12">PRPPase</shortName>
    </alternativeName>
</protein>
<dbReference type="PANTHER" id="PTHR10210">
    <property type="entry name" value="RIBOSE-PHOSPHATE DIPHOSPHOKINASE FAMILY MEMBER"/>
    <property type="match status" value="1"/>
</dbReference>
<comment type="catalytic activity">
    <reaction evidence="9 12">
        <text>D-ribose 5-phosphate + ATP = 5-phospho-alpha-D-ribose 1-diphosphate + AMP + H(+)</text>
        <dbReference type="Rhea" id="RHEA:15609"/>
        <dbReference type="ChEBI" id="CHEBI:15378"/>
        <dbReference type="ChEBI" id="CHEBI:30616"/>
        <dbReference type="ChEBI" id="CHEBI:58017"/>
        <dbReference type="ChEBI" id="CHEBI:78346"/>
        <dbReference type="ChEBI" id="CHEBI:456215"/>
        <dbReference type="EC" id="2.7.6.1"/>
    </reaction>
</comment>
<feature type="binding site" evidence="12">
    <location>
        <begin position="99"/>
        <end position="100"/>
    </location>
    <ligand>
        <name>ATP</name>
        <dbReference type="ChEBI" id="CHEBI:30616"/>
    </ligand>
</feature>
<feature type="active site" evidence="12">
    <location>
        <position position="197"/>
    </location>
</feature>
<accession>A0A7Y4KIA1</accession>
<name>A0A7Y4KIA1_9BACT</name>
<dbReference type="GO" id="GO:0004749">
    <property type="term" value="F:ribose phosphate diphosphokinase activity"/>
    <property type="evidence" value="ECO:0007669"/>
    <property type="project" value="UniProtKB-UniRule"/>
</dbReference>
<evidence type="ECO:0000256" key="12">
    <source>
        <dbReference type="HAMAP-Rule" id="MF_00583"/>
    </source>
</evidence>
<reference evidence="14 15" key="1">
    <citation type="submission" date="2020-05" db="EMBL/GenBank/DDBJ databases">
        <authorList>
            <person name="Whitworth D."/>
        </authorList>
    </citation>
    <scope>NUCLEOTIDE SEQUENCE [LARGE SCALE GENOMIC DNA]</scope>
    <source>
        <strain evidence="14 15">AB043B</strain>
    </source>
</reference>
<evidence type="ECO:0000256" key="1">
    <source>
        <dbReference type="ARBA" id="ARBA00004996"/>
    </source>
</evidence>
<dbReference type="UniPathway" id="UPA00087">
    <property type="reaction ID" value="UER00172"/>
</dbReference>
<comment type="subunit">
    <text evidence="12">Homohexamer.</text>
</comment>
<feature type="binding site" evidence="12">
    <location>
        <position position="133"/>
    </location>
    <ligand>
        <name>Mg(2+)</name>
        <dbReference type="ChEBI" id="CHEBI:18420"/>
    </ligand>
</feature>
<comment type="cofactor">
    <cofactor evidence="12">
        <name>Mg(2+)</name>
        <dbReference type="ChEBI" id="CHEBI:18420"/>
    </cofactor>
    <text evidence="12">Binds 2 Mg(2+) ions per subunit.</text>
</comment>